<evidence type="ECO:0000313" key="2">
    <source>
        <dbReference type="EMBL" id="GAX88153.1"/>
    </source>
</evidence>
<dbReference type="Gene3D" id="3.40.50.720">
    <property type="entry name" value="NAD(P)-binding Rossmann-like Domain"/>
    <property type="match status" value="1"/>
</dbReference>
<dbReference type="InterPro" id="IPR000594">
    <property type="entry name" value="ThiF_NAD_FAD-bd"/>
</dbReference>
<accession>A0A292YGR7</accession>
<organism evidence="2 3">
    <name type="scientific">Lebetimonas natsushimae</name>
    <dbReference type="NCBI Taxonomy" id="1936991"/>
    <lineage>
        <taxon>Bacteria</taxon>
        <taxon>Pseudomonadati</taxon>
        <taxon>Campylobacterota</taxon>
        <taxon>Epsilonproteobacteria</taxon>
        <taxon>Nautiliales</taxon>
        <taxon>Nautiliaceae</taxon>
        <taxon>Lebetimonas</taxon>
    </lineage>
</organism>
<dbReference type="Pfam" id="PF00899">
    <property type="entry name" value="ThiF"/>
    <property type="match status" value="1"/>
</dbReference>
<dbReference type="InterPro" id="IPR035985">
    <property type="entry name" value="Ubiquitin-activating_enz"/>
</dbReference>
<evidence type="ECO:0000313" key="3">
    <source>
        <dbReference type="Proteomes" id="UP000217944"/>
    </source>
</evidence>
<dbReference type="GO" id="GO:0061504">
    <property type="term" value="P:cyclic threonylcarbamoyladenosine biosynthetic process"/>
    <property type="evidence" value="ECO:0007669"/>
    <property type="project" value="TreeGrafter"/>
</dbReference>
<name>A0A292YGR7_9BACT</name>
<reference evidence="2 3" key="1">
    <citation type="journal article" date="2017" name="Syst. Appl. Microbiol.">
        <title>Lebetimonas natsushimae sp. nov., a novel strictly anaerobic, moderately thermophilic chemoautotroph isolated from a deep-sea hydrothermal vent polychaete nest in the Mid-Okinawa Trough.</title>
        <authorList>
            <person name="Nagata R."/>
            <person name="Takaki Y."/>
            <person name="Tame A."/>
            <person name="Nunoura T."/>
            <person name="Muto H."/>
            <person name="Mino S."/>
            <person name="Sawayama S."/>
            <person name="Takai K."/>
            <person name="Nakagawa S."/>
        </authorList>
    </citation>
    <scope>NUCLEOTIDE SEQUENCE [LARGE SCALE GENOMIC DNA]</scope>
    <source>
        <strain evidence="2 3">HS1857</strain>
    </source>
</reference>
<dbReference type="EMBL" id="BDME01000006">
    <property type="protein sequence ID" value="GAX88153.1"/>
    <property type="molecule type" value="Genomic_DNA"/>
</dbReference>
<dbReference type="GO" id="GO:0008641">
    <property type="term" value="F:ubiquitin-like modifier activating enzyme activity"/>
    <property type="evidence" value="ECO:0007669"/>
    <property type="project" value="InterPro"/>
</dbReference>
<dbReference type="PANTHER" id="PTHR43267:SF1">
    <property type="entry name" value="TRNA THREONYLCARBAMOYLADENOSINE DEHYDRATASE"/>
    <property type="match status" value="1"/>
</dbReference>
<dbReference type="RefSeq" id="WP_096259957.1">
    <property type="nucleotide sequence ID" value="NZ_BDME01000006.1"/>
</dbReference>
<protein>
    <recommendedName>
        <fullName evidence="1">THIF-type NAD/FAD binding fold domain-containing protein</fullName>
    </recommendedName>
</protein>
<feature type="domain" description="THIF-type NAD/FAD binding fold" evidence="1">
    <location>
        <begin position="14"/>
        <end position="117"/>
    </location>
</feature>
<dbReference type="OrthoDB" id="9804150at2"/>
<dbReference type="SUPFAM" id="SSF69572">
    <property type="entry name" value="Activating enzymes of the ubiquitin-like proteins"/>
    <property type="match status" value="1"/>
</dbReference>
<proteinExistence type="predicted"/>
<keyword evidence="3" id="KW-1185">Reference proteome</keyword>
<dbReference type="InterPro" id="IPR045886">
    <property type="entry name" value="ThiF/MoeB/HesA"/>
</dbReference>
<dbReference type="AlphaFoldDB" id="A0A292YGR7"/>
<dbReference type="PANTHER" id="PTHR43267">
    <property type="entry name" value="TRNA THREONYLCARBAMOYLADENOSINE DEHYDRATASE"/>
    <property type="match status" value="1"/>
</dbReference>
<dbReference type="Proteomes" id="UP000217944">
    <property type="component" value="Unassembled WGS sequence"/>
</dbReference>
<sequence length="207" mass="23371">MRYDRCKKLFGKFHKLQELKILIAGVGGVGGYALDCLSRSGVKNITIIDYDRFDITNQNRQIGSEFTGQKKVEVLSKMYNVKGIDLKLTPENIKELNLKEYDIVIDAIDDVNAKISLILNAYPKIISSMGAAKRIDPTKIKIDSIWKTNTDPFAKKIRDRLKKENFKDDFKVVYSIEKPINCDMGSFVGVTGAFGFALCSEVLKDFV</sequence>
<gene>
    <name evidence="2" type="ORF">LNAT_P1448</name>
</gene>
<evidence type="ECO:0000259" key="1">
    <source>
        <dbReference type="Pfam" id="PF00899"/>
    </source>
</evidence>
<comment type="caution">
    <text evidence="2">The sequence shown here is derived from an EMBL/GenBank/DDBJ whole genome shotgun (WGS) entry which is preliminary data.</text>
</comment>
<dbReference type="GO" id="GO:0061503">
    <property type="term" value="F:tRNA threonylcarbamoyladenosine dehydratase"/>
    <property type="evidence" value="ECO:0007669"/>
    <property type="project" value="TreeGrafter"/>
</dbReference>